<accession>A0A9Q3DNY1</accession>
<sequence>MDGEVVWFKARAVVQGHRQVKGINFEETFAPTPTFQSLRCLLEVASAYQWETATFDVKTAYLISPLEEEVFIRPLAGKILRVAGNVLRLKKSMYGLKQAAQCWWNHLRAILTTVGFQMNDGDQSTYFYKQGEDVAMLWVHVDDGILMASNQHLMMKLWEALSTAVQLKWDLMLHSIVGIEVQQVGRGFQLSQRALIAKLLADHTNNFSPRQTLPNMVLKSEAARSVDRGYLSKIGMILYLAQATRPDVTFAMNYLARFSMAANAHHWHALKHLISYLENTIEESLTIEANIDKKIAKMYIDANWGGEGSRSQQGYICKVWI</sequence>
<name>A0A9Q3DNY1_9BASI</name>
<protein>
    <recommendedName>
        <fullName evidence="1">Reverse transcriptase Ty1/copia-type domain-containing protein</fullName>
    </recommendedName>
</protein>
<dbReference type="OrthoDB" id="3344688at2759"/>
<dbReference type="EMBL" id="AVOT02019429">
    <property type="protein sequence ID" value="MBW0506955.1"/>
    <property type="molecule type" value="Genomic_DNA"/>
</dbReference>
<evidence type="ECO:0000313" key="3">
    <source>
        <dbReference type="Proteomes" id="UP000765509"/>
    </source>
</evidence>
<dbReference type="InterPro" id="IPR013103">
    <property type="entry name" value="RVT_2"/>
</dbReference>
<dbReference type="PANTHER" id="PTHR11439">
    <property type="entry name" value="GAG-POL-RELATED RETROTRANSPOSON"/>
    <property type="match status" value="1"/>
</dbReference>
<proteinExistence type="predicted"/>
<dbReference type="PANTHER" id="PTHR11439:SF483">
    <property type="entry name" value="PEPTIDE SYNTHASE GLIP-LIKE, PUTATIVE (AFU_ORTHOLOGUE AFUA_3G12920)-RELATED"/>
    <property type="match status" value="1"/>
</dbReference>
<evidence type="ECO:0000259" key="1">
    <source>
        <dbReference type="Pfam" id="PF07727"/>
    </source>
</evidence>
<organism evidence="2 3">
    <name type="scientific">Austropuccinia psidii MF-1</name>
    <dbReference type="NCBI Taxonomy" id="1389203"/>
    <lineage>
        <taxon>Eukaryota</taxon>
        <taxon>Fungi</taxon>
        <taxon>Dikarya</taxon>
        <taxon>Basidiomycota</taxon>
        <taxon>Pucciniomycotina</taxon>
        <taxon>Pucciniomycetes</taxon>
        <taxon>Pucciniales</taxon>
        <taxon>Sphaerophragmiaceae</taxon>
        <taxon>Austropuccinia</taxon>
    </lineage>
</organism>
<keyword evidence="3" id="KW-1185">Reference proteome</keyword>
<dbReference type="AlphaFoldDB" id="A0A9Q3DNY1"/>
<dbReference type="Proteomes" id="UP000765509">
    <property type="component" value="Unassembled WGS sequence"/>
</dbReference>
<feature type="domain" description="Reverse transcriptase Ty1/copia-type" evidence="1">
    <location>
        <begin position="5"/>
        <end position="203"/>
    </location>
</feature>
<dbReference type="Pfam" id="PF07727">
    <property type="entry name" value="RVT_2"/>
    <property type="match status" value="1"/>
</dbReference>
<evidence type="ECO:0000313" key="2">
    <source>
        <dbReference type="EMBL" id="MBW0506955.1"/>
    </source>
</evidence>
<gene>
    <name evidence="2" type="ORF">O181_046670</name>
</gene>
<comment type="caution">
    <text evidence="2">The sequence shown here is derived from an EMBL/GenBank/DDBJ whole genome shotgun (WGS) entry which is preliminary data.</text>
</comment>
<reference evidence="2" key="1">
    <citation type="submission" date="2021-03" db="EMBL/GenBank/DDBJ databases">
        <title>Draft genome sequence of rust myrtle Austropuccinia psidii MF-1, a brazilian biotype.</title>
        <authorList>
            <person name="Quecine M.C."/>
            <person name="Pachon D.M.R."/>
            <person name="Bonatelli M.L."/>
            <person name="Correr F.H."/>
            <person name="Franceschini L.M."/>
            <person name="Leite T.F."/>
            <person name="Margarido G.R.A."/>
            <person name="Almeida C.A."/>
            <person name="Ferrarezi J.A."/>
            <person name="Labate C.A."/>
        </authorList>
    </citation>
    <scope>NUCLEOTIDE SEQUENCE</scope>
    <source>
        <strain evidence="2">MF-1</strain>
    </source>
</reference>